<accession>A0A0B7JLZ2</accession>
<dbReference type="EMBL" id="CDPU01000003">
    <property type="protein sequence ID" value="CEO46003.1"/>
    <property type="molecule type" value="Genomic_DNA"/>
</dbReference>
<evidence type="ECO:0000313" key="1">
    <source>
        <dbReference type="EMBL" id="CEO46003.1"/>
    </source>
</evidence>
<dbReference type="InterPro" id="IPR006175">
    <property type="entry name" value="YjgF/YER057c/UK114"/>
</dbReference>
<dbReference type="AlphaFoldDB" id="A0A0B7JLZ2"/>
<dbReference type="Gene3D" id="3.30.1330.40">
    <property type="entry name" value="RutC-like"/>
    <property type="match status" value="1"/>
</dbReference>
<organism evidence="1">
    <name type="scientific">Bionectria ochroleuca</name>
    <name type="common">Gliocladium roseum</name>
    <dbReference type="NCBI Taxonomy" id="29856"/>
    <lineage>
        <taxon>Eukaryota</taxon>
        <taxon>Fungi</taxon>
        <taxon>Dikarya</taxon>
        <taxon>Ascomycota</taxon>
        <taxon>Pezizomycotina</taxon>
        <taxon>Sordariomycetes</taxon>
        <taxon>Hypocreomycetidae</taxon>
        <taxon>Hypocreales</taxon>
        <taxon>Bionectriaceae</taxon>
        <taxon>Clonostachys</taxon>
    </lineage>
</organism>
<proteinExistence type="predicted"/>
<dbReference type="Pfam" id="PF01042">
    <property type="entry name" value="Ribonuc_L-PSP"/>
    <property type="match status" value="1"/>
</dbReference>
<dbReference type="InterPro" id="IPR035959">
    <property type="entry name" value="RutC-like_sf"/>
</dbReference>
<dbReference type="SUPFAM" id="SSF55298">
    <property type="entry name" value="YjgF-like"/>
    <property type="match status" value="1"/>
</dbReference>
<protein>
    <submittedName>
        <fullName evidence="1">Uncharacterized protein</fullName>
    </submittedName>
</protein>
<name>A0A0B7JLZ2_BIOOC</name>
<sequence>MAANSSILESKGFQFRNWPGGEEAAEGFGLSHAVIIPANARRIIVGGQLGIRDDGSVPEIIEEEVKLAFDHVLAALKSAGLGDDAFEYVYSIKTFELKYNGKSIVEPVVSIARSLLKNTKPAWTGVEVAALVHPDVHLEITVEAYLPN</sequence>
<gene>
    <name evidence="1" type="ORF">BN869_000002058_1</name>
</gene>
<reference evidence="1" key="1">
    <citation type="submission" date="2015-01" db="EMBL/GenBank/DDBJ databases">
        <authorList>
            <person name="Durling Mikael"/>
        </authorList>
    </citation>
    <scope>NUCLEOTIDE SEQUENCE</scope>
</reference>